<name>E5XNA3_SEGRC</name>
<dbReference type="Proteomes" id="UP000004816">
    <property type="component" value="Unassembled WGS sequence"/>
</dbReference>
<evidence type="ECO:0000256" key="1">
    <source>
        <dbReference type="SAM" id="Phobius"/>
    </source>
</evidence>
<dbReference type="InterPro" id="IPR046671">
    <property type="entry name" value="DUF6541"/>
</dbReference>
<protein>
    <submittedName>
        <fullName evidence="2">Uncharacterized protein</fullName>
    </submittedName>
</protein>
<gene>
    <name evidence="2" type="ORF">HMPREF9336_00973</name>
</gene>
<accession>E5XNA3</accession>
<feature type="transmembrane region" description="Helical" evidence="1">
    <location>
        <begin position="490"/>
        <end position="510"/>
    </location>
</feature>
<organism evidence="2 3">
    <name type="scientific">Segniliparus rugosus (strain ATCC BAA-974 / DSM 45345 / CCUG 50838 / CIP 108380 / JCM 13579 / CDC 945)</name>
    <dbReference type="NCBI Taxonomy" id="679197"/>
    <lineage>
        <taxon>Bacteria</taxon>
        <taxon>Bacillati</taxon>
        <taxon>Actinomycetota</taxon>
        <taxon>Actinomycetes</taxon>
        <taxon>Mycobacteriales</taxon>
        <taxon>Segniliparaceae</taxon>
        <taxon>Segniliparus</taxon>
    </lineage>
</organism>
<feature type="transmembrane region" description="Helical" evidence="1">
    <location>
        <begin position="285"/>
        <end position="313"/>
    </location>
</feature>
<dbReference type="EMBL" id="ACZI02000003">
    <property type="protein sequence ID" value="EFV14163.2"/>
    <property type="molecule type" value="Genomic_DNA"/>
</dbReference>
<feature type="transmembrane region" description="Helical" evidence="1">
    <location>
        <begin position="397"/>
        <end position="415"/>
    </location>
</feature>
<proteinExistence type="predicted"/>
<dbReference type="RefSeq" id="WP_021030777.1">
    <property type="nucleotide sequence ID" value="NZ_KI391954.1"/>
</dbReference>
<keyword evidence="3" id="KW-1185">Reference proteome</keyword>
<keyword evidence="1" id="KW-0472">Membrane</keyword>
<feature type="transmembrane region" description="Helical" evidence="1">
    <location>
        <begin position="328"/>
        <end position="349"/>
    </location>
</feature>
<sequence length="705" mass="75611">MIEAAVVALVVAALLVLPGAALAKAAGLPGASALAAGPAVTLGVVGFATLWLGFTPIRWNLVAASAVFLLLWAAAAYRGRVWPPVEPAEPMSRRSAATIGSGVAIGAGIFSYTCLRWMQLRTSRGFDNISQVWDALWHANLIRFIAETGVASPIRTGELINSDNHDGHFYPDAWHALVALGEPAAALLGVRSGYPQLYNIASVITPAVVLPISAAALTWQLARGKLGERWAAYGASAAAAGSALFPSLYEEEAFGSVPSAVAIALAPVVAVLAMSCVRDRSRLPVAVLALAGVTAAHPSATVVVAALLMLWWATQLLWSPVATRLKDFATLAAIPAGAGALLAPMALGLRSASNETDAFPFYWYDLTLTHAQAALRTAGLVSRTADESAPFEHRAHLMLPLLAVAAAGLLAALWLRQWWAPVLWALFVVVATNDLVPFGPGVCHPYPQCGPLPLHPDGRPSSDWPSFTVPWFLDKASGSFYHDPHRLAEVLTLLVTGFFGFGVAAALCCAERLLRPAAFARRWAAPSAFGLVMALILGYGHHMRLERGALASSSRNDWLVGPEDVKAYHWLAARPDVNGTVVLNQLEQGTGWMYAEAGLKPMFAHYRSPSFSADQACVYWFAASAGRDWRVADALRRLRVRYALQSPPNYWPDHPDPFVHLIDAPGVLPVYHDGPVTIYEFRDLAVRHDQEDPVVSNDQNHFCKG</sequence>
<evidence type="ECO:0000313" key="3">
    <source>
        <dbReference type="Proteomes" id="UP000004816"/>
    </source>
</evidence>
<feature type="transmembrane region" description="Helical" evidence="1">
    <location>
        <begin position="97"/>
        <end position="115"/>
    </location>
</feature>
<evidence type="ECO:0000313" key="2">
    <source>
        <dbReference type="EMBL" id="EFV14163.2"/>
    </source>
</evidence>
<dbReference type="eggNOG" id="COG5617">
    <property type="taxonomic scope" value="Bacteria"/>
</dbReference>
<feature type="transmembrane region" description="Helical" evidence="1">
    <location>
        <begin position="255"/>
        <end position="273"/>
    </location>
</feature>
<dbReference type="OrthoDB" id="3251757at2"/>
<dbReference type="AlphaFoldDB" id="E5XNA3"/>
<feature type="transmembrane region" description="Helical" evidence="1">
    <location>
        <begin position="522"/>
        <end position="540"/>
    </location>
</feature>
<dbReference type="HOGENOM" id="CLU_017691_0_0_11"/>
<feature type="transmembrane region" description="Helical" evidence="1">
    <location>
        <begin position="33"/>
        <end position="52"/>
    </location>
</feature>
<dbReference type="Pfam" id="PF20176">
    <property type="entry name" value="DUF6541"/>
    <property type="match status" value="2"/>
</dbReference>
<feature type="transmembrane region" description="Helical" evidence="1">
    <location>
        <begin position="59"/>
        <end position="77"/>
    </location>
</feature>
<comment type="caution">
    <text evidence="2">The sequence shown here is derived from an EMBL/GenBank/DDBJ whole genome shotgun (WGS) entry which is preliminary data.</text>
</comment>
<keyword evidence="1" id="KW-1133">Transmembrane helix</keyword>
<dbReference type="STRING" id="679197.HMPREF9336_00973"/>
<reference evidence="2 3" key="1">
    <citation type="journal article" date="2011" name="Stand. Genomic Sci.">
        <title>High quality draft genome sequence of Segniliparus rugosus CDC 945(T)= (ATCC BAA-974(T)).</title>
        <authorList>
            <person name="Earl A.M."/>
            <person name="Desjardins C.A."/>
            <person name="Fitzgerald M.G."/>
            <person name="Arachchi H.M."/>
            <person name="Zeng Q."/>
            <person name="Mehta T."/>
            <person name="Griggs A."/>
            <person name="Birren B.W."/>
            <person name="Toney N.C."/>
            <person name="Carr J."/>
            <person name="Posey J."/>
            <person name="Butler W.R."/>
        </authorList>
    </citation>
    <scope>NUCLEOTIDE SEQUENCE [LARGE SCALE GENOMIC DNA]</scope>
    <source>
        <strain evidence="3">ATCC BAA-974 / DSM 45345 / CCUG 50838 / CIP 108380 / JCM 13579 / CDC 945</strain>
    </source>
</reference>
<keyword evidence="1" id="KW-0812">Transmembrane</keyword>